<dbReference type="EMBL" id="LNAM01000186">
    <property type="protein sequence ID" value="KSV58059.1"/>
    <property type="molecule type" value="Genomic_DNA"/>
</dbReference>
<dbReference type="GO" id="GO:0006260">
    <property type="term" value="P:DNA replication"/>
    <property type="evidence" value="ECO:0007669"/>
    <property type="project" value="TreeGrafter"/>
</dbReference>
<dbReference type="Proteomes" id="UP000054874">
    <property type="component" value="Unassembled WGS sequence"/>
</dbReference>
<evidence type="ECO:0000313" key="2">
    <source>
        <dbReference type="EMBL" id="KSV58059.1"/>
    </source>
</evidence>
<evidence type="ECO:0000259" key="1">
    <source>
        <dbReference type="SMART" id="SM00382"/>
    </source>
</evidence>
<dbReference type="NCBIfam" id="NF005304">
    <property type="entry name" value="PRK06835.1"/>
    <property type="match status" value="1"/>
</dbReference>
<proteinExistence type="predicted"/>
<dbReference type="Pfam" id="PF01695">
    <property type="entry name" value="IstB_IS21"/>
    <property type="match status" value="1"/>
</dbReference>
<dbReference type="InterPro" id="IPR027417">
    <property type="entry name" value="P-loop_NTPase"/>
</dbReference>
<evidence type="ECO:0000313" key="3">
    <source>
        <dbReference type="Proteomes" id="UP000054874"/>
    </source>
</evidence>
<comment type="caution">
    <text evidence="2">The sequence shown here is derived from an EMBL/GenBank/DDBJ whole genome shotgun (WGS) entry which is preliminary data.</text>
</comment>
<dbReference type="InterPro" id="IPR003593">
    <property type="entry name" value="AAA+_ATPase"/>
</dbReference>
<dbReference type="Gene3D" id="3.40.50.300">
    <property type="entry name" value="P-loop containing nucleotide triphosphate hydrolases"/>
    <property type="match status" value="1"/>
</dbReference>
<dbReference type="AlphaFoldDB" id="A0A0V8QBU0"/>
<name>A0A0V8QBU0_9FIRM</name>
<reference evidence="2 3" key="1">
    <citation type="submission" date="2015-11" db="EMBL/GenBank/DDBJ databases">
        <title>Butyribacter intestini gen. nov., sp. nov., a butyric acid-producing bacterium of the family Lachnospiraceae isolated from the human faeces.</title>
        <authorList>
            <person name="Zou Y."/>
            <person name="Xue W."/>
            <person name="Luo G."/>
            <person name="Lv M."/>
        </authorList>
    </citation>
    <scope>NUCLEOTIDE SEQUENCE [LARGE SCALE GENOMIC DNA]</scope>
    <source>
        <strain evidence="2 3">ACET-33324</strain>
    </source>
</reference>
<gene>
    <name evidence="2" type="ORF">ASU35_03210</name>
</gene>
<dbReference type="SUPFAM" id="SSF52540">
    <property type="entry name" value="P-loop containing nucleoside triphosphate hydrolases"/>
    <property type="match status" value="1"/>
</dbReference>
<dbReference type="RefSeq" id="WP_058353652.1">
    <property type="nucleotide sequence ID" value="NZ_CABMMD010000186.1"/>
</dbReference>
<keyword evidence="3" id="KW-1185">Reference proteome</keyword>
<dbReference type="STRING" id="290052.ASU35_03210"/>
<feature type="domain" description="AAA+ ATPase" evidence="1">
    <location>
        <begin position="181"/>
        <end position="309"/>
    </location>
</feature>
<accession>A0A0V8QBU0</accession>
<dbReference type="PANTHER" id="PTHR30050:SF4">
    <property type="entry name" value="ATP-BINDING PROTEIN RV3427C IN INSERTION SEQUENCE-RELATED"/>
    <property type="match status" value="1"/>
</dbReference>
<organism evidence="2 3">
    <name type="scientific">Acetivibrio ethanolgignens</name>
    <dbReference type="NCBI Taxonomy" id="290052"/>
    <lineage>
        <taxon>Bacteria</taxon>
        <taxon>Bacillati</taxon>
        <taxon>Bacillota</taxon>
        <taxon>Clostridia</taxon>
        <taxon>Eubacteriales</taxon>
        <taxon>Oscillospiraceae</taxon>
        <taxon>Acetivibrio</taxon>
    </lineage>
</organism>
<protein>
    <submittedName>
        <fullName evidence="2">DNA replication protein DnaC</fullName>
    </submittedName>
</protein>
<dbReference type="CDD" id="cd00009">
    <property type="entry name" value="AAA"/>
    <property type="match status" value="1"/>
</dbReference>
<dbReference type="OrthoDB" id="9776217at2"/>
<dbReference type="SMART" id="SM00382">
    <property type="entry name" value="AAA"/>
    <property type="match status" value="1"/>
</dbReference>
<dbReference type="PANTHER" id="PTHR30050">
    <property type="entry name" value="CHROMOSOMAL REPLICATION INITIATOR PROTEIN DNAA"/>
    <property type="match status" value="1"/>
</dbReference>
<dbReference type="InterPro" id="IPR002611">
    <property type="entry name" value="IstB_ATP-bd"/>
</dbReference>
<sequence>MLKNLPYTKIMNDYEERRLQARYEAILRYNEIKDTLPEYTILEEKLASNSIVYAKMSLSGNTISMDKLASENASIIREKAQLLENHGYPADYLEPVYTCPDCQDTGYIGNEKCHCLKQTIVNFLYSQSNLSSILTEENFSTFQTDYYPDDRIEESTGLTPRDNILRVLNECHDFIRNFDKKKDGLLLYGNTGVGKTFLCNCIAKELLDQAHTVVYLTAFQLFDILEKYKFNRSPEEYSSIEEKVHYILDSDLLIIDDLGTESTNSFLASQLYLCVNERLLKQKATIISTNLSLDDLNRLYSERVFSRILSSYRLLKLTGTDIRLKKAIFLDEMGRK</sequence>
<dbReference type="GO" id="GO:0005524">
    <property type="term" value="F:ATP binding"/>
    <property type="evidence" value="ECO:0007669"/>
    <property type="project" value="InterPro"/>
</dbReference>